<evidence type="ECO:0000256" key="1">
    <source>
        <dbReference type="ARBA" id="ARBA00022801"/>
    </source>
</evidence>
<sequence length="396" mass="43345">MSPAASKPITLSLLGKLSLLFKLLIIAPPQLLLNNLRCHLLALSRGASFNYYALCAFNKFALRHLTPLQLQFILPPTIALYKSWVRRHSTSAIKRLSTFSATPPNPEDLVLSDLKVDIESLPDGQSSLLWLGDRTKASKVVLFLHGGGYAVPMLPGHVNWCFRSYLLASPGDVAVAVLQYTLVPHGRYPTQLKQAAAGLDHILKAGVVRPGDIIIGGDSAGGNLTCSLLSHLLHPHPEAVAINLAQQPLAGAFLVSPWVSARTDGSSFKKNGGIDMLSTPTIDSACGHLLPKDLKEGEEGWSMPVDLPQDKQEEWFAGLDKVVSKVYITAGEQEVFLDQSVQLAEVFKKANKKLDVKVELMKSEAHDWILLEGEKKHDGDATKRMRTWVKGLWGFQ</sequence>
<dbReference type="Pfam" id="PF07859">
    <property type="entry name" value="Abhydrolase_3"/>
    <property type="match status" value="1"/>
</dbReference>
<dbReference type="Gene3D" id="3.40.50.1820">
    <property type="entry name" value="alpha/beta hydrolase"/>
    <property type="match status" value="1"/>
</dbReference>
<accession>A0AAN6W7L4</accession>
<dbReference type="PANTHER" id="PTHR48081">
    <property type="entry name" value="AB HYDROLASE SUPERFAMILY PROTEIN C4A8.06C"/>
    <property type="match status" value="1"/>
</dbReference>
<reference evidence="3" key="1">
    <citation type="journal article" date="2023" name="Mol. Phylogenet. Evol.">
        <title>Genome-scale phylogeny and comparative genomics of the fungal order Sordariales.</title>
        <authorList>
            <person name="Hensen N."/>
            <person name="Bonometti L."/>
            <person name="Westerberg I."/>
            <person name="Brannstrom I.O."/>
            <person name="Guillou S."/>
            <person name="Cros-Aarteil S."/>
            <person name="Calhoun S."/>
            <person name="Haridas S."/>
            <person name="Kuo A."/>
            <person name="Mondo S."/>
            <person name="Pangilinan J."/>
            <person name="Riley R."/>
            <person name="LaButti K."/>
            <person name="Andreopoulos B."/>
            <person name="Lipzen A."/>
            <person name="Chen C."/>
            <person name="Yan M."/>
            <person name="Daum C."/>
            <person name="Ng V."/>
            <person name="Clum A."/>
            <person name="Steindorff A."/>
            <person name="Ohm R.A."/>
            <person name="Martin F."/>
            <person name="Silar P."/>
            <person name="Natvig D.O."/>
            <person name="Lalanne C."/>
            <person name="Gautier V."/>
            <person name="Ament-Velasquez S.L."/>
            <person name="Kruys A."/>
            <person name="Hutchinson M.I."/>
            <person name="Powell A.J."/>
            <person name="Barry K."/>
            <person name="Miller A.N."/>
            <person name="Grigoriev I.V."/>
            <person name="Debuchy R."/>
            <person name="Gladieux P."/>
            <person name="Hiltunen Thoren M."/>
            <person name="Johannesson H."/>
        </authorList>
    </citation>
    <scope>NUCLEOTIDE SEQUENCE</scope>
    <source>
        <strain evidence="3">CBS 892.96</strain>
    </source>
</reference>
<gene>
    <name evidence="3" type="ORF">QBC36DRAFT_310709</name>
</gene>
<proteinExistence type="predicted"/>
<dbReference type="Proteomes" id="UP001302321">
    <property type="component" value="Unassembled WGS sequence"/>
</dbReference>
<dbReference type="InterPro" id="IPR013094">
    <property type="entry name" value="AB_hydrolase_3"/>
</dbReference>
<dbReference type="InterPro" id="IPR050300">
    <property type="entry name" value="GDXG_lipolytic_enzyme"/>
</dbReference>
<feature type="domain" description="Alpha/beta hydrolase fold-3" evidence="2">
    <location>
        <begin position="141"/>
        <end position="369"/>
    </location>
</feature>
<keyword evidence="4" id="KW-1185">Reference proteome</keyword>
<dbReference type="GO" id="GO:0016787">
    <property type="term" value="F:hydrolase activity"/>
    <property type="evidence" value="ECO:0007669"/>
    <property type="project" value="UniProtKB-KW"/>
</dbReference>
<dbReference type="EMBL" id="MU866183">
    <property type="protein sequence ID" value="KAK4176853.1"/>
    <property type="molecule type" value="Genomic_DNA"/>
</dbReference>
<dbReference type="InterPro" id="IPR029058">
    <property type="entry name" value="AB_hydrolase_fold"/>
</dbReference>
<name>A0AAN6W7L4_9PEZI</name>
<evidence type="ECO:0000313" key="4">
    <source>
        <dbReference type="Proteomes" id="UP001302321"/>
    </source>
</evidence>
<keyword evidence="1 3" id="KW-0378">Hydrolase</keyword>
<organism evidence="3 4">
    <name type="scientific">Triangularia setosa</name>
    <dbReference type="NCBI Taxonomy" id="2587417"/>
    <lineage>
        <taxon>Eukaryota</taxon>
        <taxon>Fungi</taxon>
        <taxon>Dikarya</taxon>
        <taxon>Ascomycota</taxon>
        <taxon>Pezizomycotina</taxon>
        <taxon>Sordariomycetes</taxon>
        <taxon>Sordariomycetidae</taxon>
        <taxon>Sordariales</taxon>
        <taxon>Podosporaceae</taxon>
        <taxon>Triangularia</taxon>
    </lineage>
</organism>
<comment type="caution">
    <text evidence="3">The sequence shown here is derived from an EMBL/GenBank/DDBJ whole genome shotgun (WGS) entry which is preliminary data.</text>
</comment>
<protein>
    <submittedName>
        <fullName evidence="3">Alpha/Beta hydrolase protein</fullName>
    </submittedName>
</protein>
<dbReference type="SUPFAM" id="SSF53474">
    <property type="entry name" value="alpha/beta-Hydrolases"/>
    <property type="match status" value="1"/>
</dbReference>
<evidence type="ECO:0000313" key="3">
    <source>
        <dbReference type="EMBL" id="KAK4176853.1"/>
    </source>
</evidence>
<reference evidence="3" key="2">
    <citation type="submission" date="2023-05" db="EMBL/GenBank/DDBJ databases">
        <authorList>
            <consortium name="Lawrence Berkeley National Laboratory"/>
            <person name="Steindorff A."/>
            <person name="Hensen N."/>
            <person name="Bonometti L."/>
            <person name="Westerberg I."/>
            <person name="Brannstrom I.O."/>
            <person name="Guillou S."/>
            <person name="Cros-Aarteil S."/>
            <person name="Calhoun S."/>
            <person name="Haridas S."/>
            <person name="Kuo A."/>
            <person name="Mondo S."/>
            <person name="Pangilinan J."/>
            <person name="Riley R."/>
            <person name="Labutti K."/>
            <person name="Andreopoulos B."/>
            <person name="Lipzen A."/>
            <person name="Chen C."/>
            <person name="Yanf M."/>
            <person name="Daum C."/>
            <person name="Ng V."/>
            <person name="Clum A."/>
            <person name="Ohm R."/>
            <person name="Martin F."/>
            <person name="Silar P."/>
            <person name="Natvig D."/>
            <person name="Lalanne C."/>
            <person name="Gautier V."/>
            <person name="Ament-Velasquez S.L."/>
            <person name="Kruys A."/>
            <person name="Hutchinson M.I."/>
            <person name="Powell A.J."/>
            <person name="Barry K."/>
            <person name="Miller A.N."/>
            <person name="Grigoriev I.V."/>
            <person name="Debuchy R."/>
            <person name="Gladieux P."/>
            <person name="Thoren M.H."/>
            <person name="Johannesson H."/>
        </authorList>
    </citation>
    <scope>NUCLEOTIDE SEQUENCE</scope>
    <source>
        <strain evidence="3">CBS 892.96</strain>
    </source>
</reference>
<dbReference type="AlphaFoldDB" id="A0AAN6W7L4"/>
<dbReference type="PANTHER" id="PTHR48081:SF31">
    <property type="entry name" value="STERYL ACETYL HYDROLASE MUG81-RELATED"/>
    <property type="match status" value="1"/>
</dbReference>
<evidence type="ECO:0000259" key="2">
    <source>
        <dbReference type="Pfam" id="PF07859"/>
    </source>
</evidence>